<dbReference type="InterPro" id="IPR011004">
    <property type="entry name" value="Trimer_LpxA-like_sf"/>
</dbReference>
<evidence type="ECO:0000313" key="3">
    <source>
        <dbReference type="EMBL" id="MEC3862663.1"/>
    </source>
</evidence>
<dbReference type="PANTHER" id="PTHR23416:SF23">
    <property type="entry name" value="ACETYLTRANSFERASE C18B11.09C-RELATED"/>
    <property type="match status" value="1"/>
</dbReference>
<dbReference type="SUPFAM" id="SSF51161">
    <property type="entry name" value="Trimeric LpxA-like enzymes"/>
    <property type="match status" value="1"/>
</dbReference>
<evidence type="ECO:0000313" key="4">
    <source>
        <dbReference type="Proteomes" id="UP001348149"/>
    </source>
</evidence>
<evidence type="ECO:0000256" key="2">
    <source>
        <dbReference type="ARBA" id="ARBA00022679"/>
    </source>
</evidence>
<reference evidence="3 4" key="1">
    <citation type="submission" date="2024-01" db="EMBL/GenBank/DDBJ databases">
        <title>Mesobacterium rodlantinim sp. nov., isolated from shallow sea hydrothermal systems off Kueishantao Island.</title>
        <authorList>
            <person name="Su Z."/>
            <person name="Tang K."/>
        </authorList>
    </citation>
    <scope>NUCLEOTIDE SEQUENCE [LARGE SCALE GENOMIC DNA]</scope>
    <source>
        <strain evidence="3 4">TK19101</strain>
    </source>
</reference>
<organism evidence="3 4">
    <name type="scientific">Mesobacterium hydrothermale</name>
    <dbReference type="NCBI Taxonomy" id="3111907"/>
    <lineage>
        <taxon>Bacteria</taxon>
        <taxon>Pseudomonadati</taxon>
        <taxon>Pseudomonadota</taxon>
        <taxon>Alphaproteobacteria</taxon>
        <taxon>Rhodobacterales</taxon>
        <taxon>Roseobacteraceae</taxon>
        <taxon>Mesobacterium</taxon>
    </lineage>
</organism>
<dbReference type="EMBL" id="JAYLLH010000026">
    <property type="protein sequence ID" value="MEC3862663.1"/>
    <property type="molecule type" value="Genomic_DNA"/>
</dbReference>
<dbReference type="GO" id="GO:0016746">
    <property type="term" value="F:acyltransferase activity"/>
    <property type="evidence" value="ECO:0007669"/>
    <property type="project" value="UniProtKB-KW"/>
</dbReference>
<dbReference type="Proteomes" id="UP001348149">
    <property type="component" value="Unassembled WGS sequence"/>
</dbReference>
<evidence type="ECO:0000256" key="1">
    <source>
        <dbReference type="ARBA" id="ARBA00007274"/>
    </source>
</evidence>
<dbReference type="PANTHER" id="PTHR23416">
    <property type="entry name" value="SIALIC ACID SYNTHASE-RELATED"/>
    <property type="match status" value="1"/>
</dbReference>
<dbReference type="Gene3D" id="2.160.10.10">
    <property type="entry name" value="Hexapeptide repeat proteins"/>
    <property type="match status" value="1"/>
</dbReference>
<dbReference type="InterPro" id="IPR051159">
    <property type="entry name" value="Hexapeptide_acetyltransf"/>
</dbReference>
<keyword evidence="4" id="KW-1185">Reference proteome</keyword>
<keyword evidence="3" id="KW-0012">Acyltransferase</keyword>
<gene>
    <name evidence="3" type="ORF">VK792_15335</name>
</gene>
<dbReference type="EC" id="2.3.1.-" evidence="3"/>
<dbReference type="CDD" id="cd03349">
    <property type="entry name" value="LbH_XAT"/>
    <property type="match status" value="1"/>
</dbReference>
<comment type="caution">
    <text evidence="3">The sequence shown here is derived from an EMBL/GenBank/DDBJ whole genome shotgun (WGS) entry which is preliminary data.</text>
</comment>
<name>A0ABU6HJN7_9RHOB</name>
<comment type="similarity">
    <text evidence="1">Belongs to the transferase hexapeptide repeat family.</text>
</comment>
<accession>A0ABU6HJN7</accession>
<keyword evidence="2 3" id="KW-0808">Transferase</keyword>
<sequence>MARPKTYFDAKTAEDRERGQIRLDPRKVEAKGAFRVGYFTSFTGTVKVRGPVFVGRYCAIGDDCRLIAGSHDTQMFNLQIRLQRDIGAIGGHHRKGPIRVGHNVWFGDRVMVMSGVTIGNGAICAGGAVVTSDVPDFAVVGGLPARFLRWRFTESVRQQLNDLAWWDWPRDRIERNKAFFEYRLEADEDIDLSTLVVD</sequence>
<protein>
    <submittedName>
        <fullName evidence="3">CatB-related O-acetyltransferase</fullName>
        <ecNumber evidence="3">2.3.1.-</ecNumber>
    </submittedName>
</protein>
<dbReference type="RefSeq" id="WP_326298602.1">
    <property type="nucleotide sequence ID" value="NZ_JAYLLH010000026.1"/>
</dbReference>
<proteinExistence type="inferred from homology"/>